<dbReference type="InterPro" id="IPR001920">
    <property type="entry name" value="Asp/Glu_race"/>
</dbReference>
<keyword evidence="2" id="KW-0413">Isomerase</keyword>
<dbReference type="InterPro" id="IPR004380">
    <property type="entry name" value="Asp_race"/>
</dbReference>
<evidence type="ECO:0000256" key="1">
    <source>
        <dbReference type="ARBA" id="ARBA00007847"/>
    </source>
</evidence>
<dbReference type="Proteomes" id="UP000680679">
    <property type="component" value="Chromosome"/>
</dbReference>
<organism evidence="3 4">
    <name type="scientific">Allochromatium tepidum</name>
    <dbReference type="NCBI Taxonomy" id="553982"/>
    <lineage>
        <taxon>Bacteria</taxon>
        <taxon>Pseudomonadati</taxon>
        <taxon>Pseudomonadota</taxon>
        <taxon>Gammaproteobacteria</taxon>
        <taxon>Chromatiales</taxon>
        <taxon>Chromatiaceae</taxon>
        <taxon>Allochromatium</taxon>
    </lineage>
</organism>
<dbReference type="InterPro" id="IPR015942">
    <property type="entry name" value="Asp/Glu/hydantoin_racemase"/>
</dbReference>
<dbReference type="EMBL" id="AP024563">
    <property type="protein sequence ID" value="BCU07087.1"/>
    <property type="molecule type" value="Genomic_DNA"/>
</dbReference>
<keyword evidence="4" id="KW-1185">Reference proteome</keyword>
<dbReference type="PANTHER" id="PTHR21198:SF7">
    <property type="entry name" value="ASPARTATE-GLUTAMATE RACEMASE FAMILY"/>
    <property type="match status" value="1"/>
</dbReference>
<accession>A0ABN6GAX9</accession>
<proteinExistence type="inferred from homology"/>
<evidence type="ECO:0000313" key="3">
    <source>
        <dbReference type="EMBL" id="BCU07087.1"/>
    </source>
</evidence>
<dbReference type="RefSeq" id="WP_213378230.1">
    <property type="nucleotide sequence ID" value="NZ_AP024563.1"/>
</dbReference>
<comment type="similarity">
    <text evidence="1">Belongs to the aspartate/glutamate racemases family.</text>
</comment>
<evidence type="ECO:0000313" key="4">
    <source>
        <dbReference type="Proteomes" id="UP000680679"/>
    </source>
</evidence>
<dbReference type="PANTHER" id="PTHR21198">
    <property type="entry name" value="GLUTAMATE RACEMASE"/>
    <property type="match status" value="1"/>
</dbReference>
<sequence length="232" mass="25049">MRCIGILGGMGPAATIDFMTKLMALTPSSRDQDHLPVVLVSLPQIPDRSAAILGFGEDPLPMLEQGVKLLNRADVGLIVIPCATSHHWYQELSAISHAPIMHIANAALDRVPRTGRTLILATRGTLASGFFQRTLTDHEIDFEIPDPNSDQSAIDECIRSIKAGRYESAGRALDPVLKQAVAHGVTSVIMGCTEIPLAAAHVTTKGLTLIDCSLELARHTVDHALQRGWNRL</sequence>
<reference evidence="3 4" key="1">
    <citation type="submission" date="2021-04" db="EMBL/GenBank/DDBJ databases">
        <title>Complete genome sequencing of Allochromatium tepidum strain NZ.</title>
        <authorList>
            <person name="Tsukatani Y."/>
            <person name="Mori H."/>
        </authorList>
    </citation>
    <scope>NUCLEOTIDE SEQUENCE [LARGE SCALE GENOMIC DNA]</scope>
    <source>
        <strain evidence="3 4">NZ</strain>
    </source>
</reference>
<evidence type="ECO:0000256" key="2">
    <source>
        <dbReference type="ARBA" id="ARBA00023235"/>
    </source>
</evidence>
<name>A0ABN6GAX9_9GAMM</name>
<protein>
    <submittedName>
        <fullName evidence="3">Aspartate racemase</fullName>
    </submittedName>
</protein>
<dbReference type="Gene3D" id="3.40.50.1860">
    <property type="match status" value="2"/>
</dbReference>
<dbReference type="SUPFAM" id="SSF53681">
    <property type="entry name" value="Aspartate/glutamate racemase"/>
    <property type="match status" value="2"/>
</dbReference>
<dbReference type="NCBIfam" id="TIGR00035">
    <property type="entry name" value="asp_race"/>
    <property type="match status" value="1"/>
</dbReference>
<gene>
    <name evidence="3" type="ORF">Atep_17640</name>
</gene>
<dbReference type="Pfam" id="PF01177">
    <property type="entry name" value="Asp_Glu_race"/>
    <property type="match status" value="1"/>
</dbReference>